<accession>A0A9K3KIZ7</accession>
<evidence type="ECO:0000256" key="1">
    <source>
        <dbReference type="SAM" id="MobiDB-lite"/>
    </source>
</evidence>
<feature type="compositionally biased region" description="Basic and acidic residues" evidence="1">
    <location>
        <begin position="1"/>
        <end position="10"/>
    </location>
</feature>
<dbReference type="GO" id="GO:0006913">
    <property type="term" value="P:nucleocytoplasmic transport"/>
    <property type="evidence" value="ECO:0007669"/>
    <property type="project" value="TreeGrafter"/>
</dbReference>
<feature type="compositionally biased region" description="Polar residues" evidence="1">
    <location>
        <begin position="24"/>
        <end position="38"/>
    </location>
</feature>
<dbReference type="GO" id="GO:0005634">
    <property type="term" value="C:nucleus"/>
    <property type="evidence" value="ECO:0007669"/>
    <property type="project" value="TreeGrafter"/>
</dbReference>
<dbReference type="Proteomes" id="UP000693970">
    <property type="component" value="Unassembled WGS sequence"/>
</dbReference>
<dbReference type="InterPro" id="IPR001611">
    <property type="entry name" value="Leu-rich_rpt"/>
</dbReference>
<dbReference type="GO" id="GO:0031267">
    <property type="term" value="F:small GTPase binding"/>
    <property type="evidence" value="ECO:0007669"/>
    <property type="project" value="TreeGrafter"/>
</dbReference>
<dbReference type="EMBL" id="JAGRRH010000023">
    <property type="protein sequence ID" value="KAG7344597.1"/>
    <property type="molecule type" value="Genomic_DNA"/>
</dbReference>
<dbReference type="InterPro" id="IPR027038">
    <property type="entry name" value="RanGap"/>
</dbReference>
<gene>
    <name evidence="2" type="ORF">IV203_022605</name>
</gene>
<evidence type="ECO:0000313" key="2">
    <source>
        <dbReference type="EMBL" id="KAG7344597.1"/>
    </source>
</evidence>
<protein>
    <submittedName>
        <fullName evidence="2">Leucine rich repeat LRR-containing protein</fullName>
    </submittedName>
</protein>
<feature type="compositionally biased region" description="Basic and acidic residues" evidence="1">
    <location>
        <begin position="65"/>
        <end position="93"/>
    </location>
</feature>
<feature type="compositionally biased region" description="Acidic residues" evidence="1">
    <location>
        <begin position="94"/>
        <end position="117"/>
    </location>
</feature>
<dbReference type="Pfam" id="PF13516">
    <property type="entry name" value="LRR_6"/>
    <property type="match status" value="1"/>
</dbReference>
<dbReference type="PANTHER" id="PTHR24113:SF15">
    <property type="entry name" value="NACHT DOMAIN-CONTAINING PROTEIN"/>
    <property type="match status" value="1"/>
</dbReference>
<organism evidence="2 3">
    <name type="scientific">Nitzschia inconspicua</name>
    <dbReference type="NCBI Taxonomy" id="303405"/>
    <lineage>
        <taxon>Eukaryota</taxon>
        <taxon>Sar</taxon>
        <taxon>Stramenopiles</taxon>
        <taxon>Ochrophyta</taxon>
        <taxon>Bacillariophyta</taxon>
        <taxon>Bacillariophyceae</taxon>
        <taxon>Bacillariophycidae</taxon>
        <taxon>Bacillariales</taxon>
        <taxon>Bacillariaceae</taxon>
        <taxon>Nitzschia</taxon>
    </lineage>
</organism>
<comment type="caution">
    <text evidence="2">The sequence shown here is derived from an EMBL/GenBank/DDBJ whole genome shotgun (WGS) entry which is preliminary data.</text>
</comment>
<dbReference type="GO" id="GO:0005096">
    <property type="term" value="F:GTPase activator activity"/>
    <property type="evidence" value="ECO:0007669"/>
    <property type="project" value="InterPro"/>
</dbReference>
<proteinExistence type="predicted"/>
<dbReference type="OrthoDB" id="46797at2759"/>
<reference evidence="2" key="2">
    <citation type="submission" date="2021-04" db="EMBL/GenBank/DDBJ databases">
        <authorList>
            <person name="Podell S."/>
        </authorList>
    </citation>
    <scope>NUCLEOTIDE SEQUENCE</scope>
    <source>
        <strain evidence="2">Hildebrandi</strain>
    </source>
</reference>
<dbReference type="GO" id="GO:0005829">
    <property type="term" value="C:cytosol"/>
    <property type="evidence" value="ECO:0007669"/>
    <property type="project" value="TreeGrafter"/>
</dbReference>
<sequence>MNSWLQDRRKSFATARASSVGAMGSSSNTTEQPSTSRKGTQRNGKKKTALHETNKRKGKRPSANARREQEEARLNRLQLEHTDDSDYDDSFRYDDEEEEVVDDSENDGESSSMVDDETGSIEIDTTEDDDDVESVYTTITVETTRTKENENRKPLGPFSSYFNKDKKETSTQIIVHPADPVTDLQLAVNDITKLSICMKNVHIDHDVASHFLKLMRGDGRSWEAIAVDILRQKARWQSIVLEECTSQNDAANIQSDNNEDYLDLLLAHIFAVDQCAYLHLSNFRWTMHTAWTMQAIMFSKSLSKLQLDLIDLTSSISMLRRGLQDNESLTCLITSRCGLEDDALSELLGHLPLQLEELRIFGNKCRSKGLSALTEILSNGDARLQLLDISYQHVGPNEEFDVQFLAASIRKNTTLKSLDLDNDSLDDGHLTHLVAALTKNRTLEELMLNHNKITGTGVAMLASKFGEMKGLKKISMYSNVFDAAITNTAAGAAASSKNTRLSTTSNEN</sequence>
<reference evidence="2" key="1">
    <citation type="journal article" date="2021" name="Sci. Rep.">
        <title>Diploid genomic architecture of Nitzschia inconspicua, an elite biomass production diatom.</title>
        <authorList>
            <person name="Oliver A."/>
            <person name="Podell S."/>
            <person name="Pinowska A."/>
            <person name="Traller J.C."/>
            <person name="Smith S.R."/>
            <person name="McClure R."/>
            <person name="Beliaev A."/>
            <person name="Bohutskyi P."/>
            <person name="Hill E.A."/>
            <person name="Rabines A."/>
            <person name="Zheng H."/>
            <person name="Allen L.Z."/>
            <person name="Kuo A."/>
            <person name="Grigoriev I.V."/>
            <person name="Allen A.E."/>
            <person name="Hazlebeck D."/>
            <person name="Allen E.E."/>
        </authorList>
    </citation>
    <scope>NUCLEOTIDE SEQUENCE</scope>
    <source>
        <strain evidence="2">Hildebrandi</strain>
    </source>
</reference>
<feature type="compositionally biased region" description="Basic residues" evidence="1">
    <location>
        <begin position="39"/>
        <end position="48"/>
    </location>
</feature>
<dbReference type="GO" id="GO:0048471">
    <property type="term" value="C:perinuclear region of cytoplasm"/>
    <property type="evidence" value="ECO:0007669"/>
    <property type="project" value="TreeGrafter"/>
</dbReference>
<dbReference type="AlphaFoldDB" id="A0A9K3KIZ7"/>
<keyword evidence="3" id="KW-1185">Reference proteome</keyword>
<evidence type="ECO:0000313" key="3">
    <source>
        <dbReference type="Proteomes" id="UP000693970"/>
    </source>
</evidence>
<name>A0A9K3KIZ7_9STRA</name>
<feature type="region of interest" description="Disordered" evidence="1">
    <location>
        <begin position="1"/>
        <end position="117"/>
    </location>
</feature>
<dbReference type="PANTHER" id="PTHR24113">
    <property type="entry name" value="RAN GTPASE-ACTIVATING PROTEIN 1"/>
    <property type="match status" value="1"/>
</dbReference>